<dbReference type="EMBL" id="KB202518">
    <property type="protein sequence ID" value="ESO89899.1"/>
    <property type="molecule type" value="Genomic_DNA"/>
</dbReference>
<keyword evidence="3" id="KW-1185">Reference proteome</keyword>
<proteinExistence type="predicted"/>
<name>V4BM21_LOTGI</name>
<evidence type="ECO:0000256" key="1">
    <source>
        <dbReference type="SAM" id="MobiDB-lite"/>
    </source>
</evidence>
<dbReference type="KEGG" id="lgi:LOTGIDRAFT_164594"/>
<reference evidence="2 3" key="1">
    <citation type="journal article" date="2013" name="Nature">
        <title>Insights into bilaterian evolution from three spiralian genomes.</title>
        <authorList>
            <person name="Simakov O."/>
            <person name="Marletaz F."/>
            <person name="Cho S.J."/>
            <person name="Edsinger-Gonzales E."/>
            <person name="Havlak P."/>
            <person name="Hellsten U."/>
            <person name="Kuo D.H."/>
            <person name="Larsson T."/>
            <person name="Lv J."/>
            <person name="Arendt D."/>
            <person name="Savage R."/>
            <person name="Osoegawa K."/>
            <person name="de Jong P."/>
            <person name="Grimwood J."/>
            <person name="Chapman J.A."/>
            <person name="Shapiro H."/>
            <person name="Aerts A."/>
            <person name="Otillar R.P."/>
            <person name="Terry A.Y."/>
            <person name="Boore J.L."/>
            <person name="Grigoriev I.V."/>
            <person name="Lindberg D.R."/>
            <person name="Seaver E.C."/>
            <person name="Weisblat D.A."/>
            <person name="Putnam N.H."/>
            <person name="Rokhsar D.S."/>
        </authorList>
    </citation>
    <scope>NUCLEOTIDE SEQUENCE [LARGE SCALE GENOMIC DNA]</scope>
</reference>
<dbReference type="GeneID" id="20239783"/>
<protein>
    <submittedName>
        <fullName evidence="2">Uncharacterized protein</fullName>
    </submittedName>
</protein>
<feature type="region of interest" description="Disordered" evidence="1">
    <location>
        <begin position="116"/>
        <end position="152"/>
    </location>
</feature>
<sequence>MDAHSYSMLETTEVSSAQIINTSCPTLATFLYKPTKCKSVFLIQLIGRAAGYALQKSFTINVCLANQFTFLGSNSVSPSKPTTPIGSNTPRSTSQIIITDENVRKKSRIELLSILPKDTDTNSSRNGIDNDSGDNKPVISEQNGGKKENSGNEFYDILKERQKRISLQMNKRIN</sequence>
<dbReference type="AlphaFoldDB" id="V4BM21"/>
<evidence type="ECO:0000313" key="3">
    <source>
        <dbReference type="Proteomes" id="UP000030746"/>
    </source>
</evidence>
<organism evidence="2 3">
    <name type="scientific">Lottia gigantea</name>
    <name type="common">Giant owl limpet</name>
    <dbReference type="NCBI Taxonomy" id="225164"/>
    <lineage>
        <taxon>Eukaryota</taxon>
        <taxon>Metazoa</taxon>
        <taxon>Spiralia</taxon>
        <taxon>Lophotrochozoa</taxon>
        <taxon>Mollusca</taxon>
        <taxon>Gastropoda</taxon>
        <taxon>Patellogastropoda</taxon>
        <taxon>Lottioidea</taxon>
        <taxon>Lottiidae</taxon>
        <taxon>Lottia</taxon>
    </lineage>
</organism>
<dbReference type="CTD" id="20239783"/>
<evidence type="ECO:0000313" key="2">
    <source>
        <dbReference type="EMBL" id="ESO89899.1"/>
    </source>
</evidence>
<dbReference type="RefSeq" id="XP_009059374.1">
    <property type="nucleotide sequence ID" value="XM_009061126.1"/>
</dbReference>
<dbReference type="Proteomes" id="UP000030746">
    <property type="component" value="Unassembled WGS sequence"/>
</dbReference>
<dbReference type="HOGENOM" id="CLU_1541849_0_0_1"/>
<accession>V4BM21</accession>
<gene>
    <name evidence="2" type="ORF">LOTGIDRAFT_164594</name>
</gene>